<gene>
    <name evidence="3" type="primary">LOC114913052</name>
</gene>
<dbReference type="AlphaFoldDB" id="A0A8N4ETG6"/>
<keyword evidence="1" id="KW-0812">Transmembrane</keyword>
<dbReference type="Proteomes" id="UP000504607">
    <property type="component" value="Unplaced"/>
</dbReference>
<keyword evidence="2" id="KW-1185">Reference proteome</keyword>
<evidence type="ECO:0000313" key="3">
    <source>
        <dbReference type="RefSeq" id="XP_029117427.1"/>
    </source>
</evidence>
<name>A0A8N4ETG6_ELAGV</name>
<feature type="transmembrane region" description="Helical" evidence="1">
    <location>
        <begin position="52"/>
        <end position="77"/>
    </location>
</feature>
<dbReference type="GeneID" id="114913052"/>
<evidence type="ECO:0000313" key="2">
    <source>
        <dbReference type="Proteomes" id="UP000504607"/>
    </source>
</evidence>
<dbReference type="RefSeq" id="XP_073098717.1">
    <property type="nucleotide sequence ID" value="XM_073242616.1"/>
</dbReference>
<keyword evidence="1" id="KW-1133">Transmembrane helix</keyword>
<proteinExistence type="predicted"/>
<keyword evidence="1" id="KW-0472">Membrane</keyword>
<dbReference type="RefSeq" id="XP_029117427.1">
    <property type="nucleotide sequence ID" value="XM_029261594.1"/>
</dbReference>
<protein>
    <submittedName>
        <fullName evidence="3">Uncharacterized protein LOC114913052 isoform X2</fullName>
    </submittedName>
</protein>
<sequence>MVVEQTGHCVRKGLVHQIIHSSENGDMVELHKHLHPKEYHCWKGPTQPHVSLALLLVMKWSAVIISGVRFLLLIYLFQNFKMICSTSMQDCSIGIRY</sequence>
<reference evidence="3" key="1">
    <citation type="submission" date="2025-08" db="UniProtKB">
        <authorList>
            <consortium name="RefSeq"/>
        </authorList>
    </citation>
    <scope>IDENTIFICATION</scope>
</reference>
<organism evidence="2 3">
    <name type="scientific">Elaeis guineensis var. tenera</name>
    <name type="common">Oil palm</name>
    <dbReference type="NCBI Taxonomy" id="51953"/>
    <lineage>
        <taxon>Eukaryota</taxon>
        <taxon>Viridiplantae</taxon>
        <taxon>Streptophyta</taxon>
        <taxon>Embryophyta</taxon>
        <taxon>Tracheophyta</taxon>
        <taxon>Spermatophyta</taxon>
        <taxon>Magnoliopsida</taxon>
        <taxon>Liliopsida</taxon>
        <taxon>Arecaceae</taxon>
        <taxon>Arecoideae</taxon>
        <taxon>Cocoseae</taxon>
        <taxon>Elaeidinae</taxon>
        <taxon>Elaeis</taxon>
    </lineage>
</organism>
<evidence type="ECO:0000256" key="1">
    <source>
        <dbReference type="SAM" id="Phobius"/>
    </source>
</evidence>
<accession>A0A8N4ETG6</accession>